<dbReference type="InterPro" id="IPR032466">
    <property type="entry name" value="Metal_Hydrolase"/>
</dbReference>
<evidence type="ECO:0000313" key="3">
    <source>
        <dbReference type="EMBL" id="KGA17207.1"/>
    </source>
</evidence>
<dbReference type="PANTHER" id="PTHR22642">
    <property type="entry name" value="IMIDAZOLONEPROPIONASE"/>
    <property type="match status" value="1"/>
</dbReference>
<gene>
    <name evidence="3" type="ORF">GM50_12240</name>
</gene>
<dbReference type="AlphaFoldDB" id="A0A094Q1E9"/>
<proteinExistence type="predicted"/>
<dbReference type="InterPro" id="IPR033932">
    <property type="entry name" value="YtcJ-like"/>
</dbReference>
<dbReference type="EMBL" id="JNSK01000047">
    <property type="protein sequence ID" value="KGA17207.1"/>
    <property type="molecule type" value="Genomic_DNA"/>
</dbReference>
<reference evidence="3" key="1">
    <citation type="submission" date="2014-05" db="EMBL/GenBank/DDBJ databases">
        <title>Key roles for freshwater Actinobacteria revealed by deep metagenomic sequencing.</title>
        <authorList>
            <person name="Ghai R."/>
            <person name="Mizuno C.M."/>
            <person name="Picazo A."/>
            <person name="Camacho A."/>
            <person name="Rodriguez-Valera F."/>
        </authorList>
    </citation>
    <scope>NUCLEOTIDE SEQUENCE</scope>
</reference>
<dbReference type="SUPFAM" id="SSF51556">
    <property type="entry name" value="Metallo-dependent hydrolases"/>
    <property type="match status" value="1"/>
</dbReference>
<dbReference type="Pfam" id="PF07969">
    <property type="entry name" value="Amidohydro_3"/>
    <property type="match status" value="1"/>
</dbReference>
<feature type="domain" description="Amidohydrolase 3" evidence="2">
    <location>
        <begin position="40"/>
        <end position="528"/>
    </location>
</feature>
<dbReference type="SUPFAM" id="SSF51338">
    <property type="entry name" value="Composite domain of metallo-dependent hydrolases"/>
    <property type="match status" value="1"/>
</dbReference>
<dbReference type="CDD" id="cd01300">
    <property type="entry name" value="YtcJ_like"/>
    <property type="match status" value="1"/>
</dbReference>
<accession>A0A094Q1E9</accession>
<evidence type="ECO:0000259" key="2">
    <source>
        <dbReference type="Pfam" id="PF07969"/>
    </source>
</evidence>
<comment type="caution">
    <text evidence="3">The sequence shown here is derived from an EMBL/GenBank/DDBJ whole genome shotgun (WGS) entry which is preliminary data.</text>
</comment>
<feature type="region of interest" description="Disordered" evidence="1">
    <location>
        <begin position="154"/>
        <end position="174"/>
    </location>
</feature>
<protein>
    <recommendedName>
        <fullName evidence="2">Amidohydrolase 3 domain-containing protein</fullName>
    </recommendedName>
</protein>
<dbReference type="Gene3D" id="3.10.310.70">
    <property type="match status" value="1"/>
</dbReference>
<dbReference type="Gene3D" id="3.20.20.140">
    <property type="entry name" value="Metal-dependent hydrolases"/>
    <property type="match status" value="1"/>
</dbReference>
<dbReference type="PANTHER" id="PTHR22642:SF2">
    <property type="entry name" value="PROTEIN LONG AFTER FAR-RED 3"/>
    <property type="match status" value="1"/>
</dbReference>
<dbReference type="Gene3D" id="2.30.40.10">
    <property type="entry name" value="Urease, subunit C, domain 1"/>
    <property type="match status" value="1"/>
</dbReference>
<dbReference type="InterPro" id="IPR011059">
    <property type="entry name" value="Metal-dep_hydrolase_composite"/>
</dbReference>
<dbReference type="GO" id="GO:0016810">
    <property type="term" value="F:hydrolase activity, acting on carbon-nitrogen (but not peptide) bonds"/>
    <property type="evidence" value="ECO:0007669"/>
    <property type="project" value="InterPro"/>
</dbReference>
<evidence type="ECO:0000256" key="1">
    <source>
        <dbReference type="SAM" id="MobiDB-lite"/>
    </source>
</evidence>
<sequence length="531" mass="58063">MATYFTGGTIWCGLGRTAQSVRVSDGRIAAINCAPEPDDEVINLGNHFLAPTFMDGHAHPLIAGRQSQGPLVNGLDSLDAILAEVKRYADANPDQPWIIGGAYEAVIVERGDFLASWLDQVVPDRPVVLRAVDHHTIWVNTKALELAGITAKTPDPEGGSIARNSDGSPRGTLREPTAMDLVTRHSPPATIESDVKAIAWASDRYVEHGVTAATDAWIEPGMAEAYIAADAAGVLAIDMNIFFLAQPDSWRSLKDDFLKLREQINDLGPGSHLTGRTIKIILDGALSAGTAALLSPYLDDPTSHGLYTWNDDELLDAAAYFDAEGFQLHIHAIGDGAIRQGLDVIEKVVRINPLRDRRPVIAHAQLIDGDDLPRFAELDVIANYQPLWTYLDPMNKILIAPRIGDDRNNRQYQLASMLKSGARIAYGSDWPVTSQVPLEALAVPTHRQSPDRQPEGGWSPHESISVEQSLSFYTHGVAYQNYKEDRYGEIQVGAEADLMILSQNPLTCDLHDVSKISVTTVFKRGKVIRSH</sequence>
<name>A0A094Q1E9_9ZZZZ</name>
<organism evidence="3">
    <name type="scientific">freshwater metagenome</name>
    <dbReference type="NCBI Taxonomy" id="449393"/>
    <lineage>
        <taxon>unclassified sequences</taxon>
        <taxon>metagenomes</taxon>
        <taxon>ecological metagenomes</taxon>
    </lineage>
</organism>
<dbReference type="InterPro" id="IPR013108">
    <property type="entry name" value="Amidohydro_3"/>
</dbReference>